<gene>
    <name evidence="3" type="ORF">LWI29_038443</name>
</gene>
<evidence type="ECO:0000313" key="3">
    <source>
        <dbReference type="EMBL" id="KAK0606504.1"/>
    </source>
</evidence>
<feature type="transmembrane region" description="Helical" evidence="2">
    <location>
        <begin position="80"/>
        <end position="102"/>
    </location>
</feature>
<keyword evidence="2" id="KW-1133">Transmembrane helix</keyword>
<accession>A0AA39W1L6</accession>
<keyword evidence="4" id="KW-1185">Reference proteome</keyword>
<dbReference type="Proteomes" id="UP001168877">
    <property type="component" value="Unassembled WGS sequence"/>
</dbReference>
<dbReference type="PANTHER" id="PTHR47481:SF37">
    <property type="entry name" value="RETROTRANSPOSON GAG DOMAIN-CONTAINING PROTEIN"/>
    <property type="match status" value="1"/>
</dbReference>
<keyword evidence="2" id="KW-0812">Transmembrane</keyword>
<dbReference type="EMBL" id="JAUESC010000002">
    <property type="protein sequence ID" value="KAK0606504.1"/>
    <property type="molecule type" value="Genomic_DNA"/>
</dbReference>
<dbReference type="PANTHER" id="PTHR47481">
    <property type="match status" value="1"/>
</dbReference>
<proteinExistence type="predicted"/>
<dbReference type="AlphaFoldDB" id="A0AA39W1L6"/>
<evidence type="ECO:0000256" key="2">
    <source>
        <dbReference type="SAM" id="Phobius"/>
    </source>
</evidence>
<feature type="region of interest" description="Disordered" evidence="1">
    <location>
        <begin position="142"/>
        <end position="168"/>
    </location>
</feature>
<sequence length="206" mass="22572">MTEPMLSLIVGKTIALEMWTCLKDNFSQQSVANAANIRFQLMDMTKGTKTISTYLQHAKSLSDSLAAICELVLSTDLVTAVFWGLGLDYAMIVMVILNFPLLPRFEDLRARILSYESQLLRIKPADSGSTTTLIATQSSIPTANITHGPSSSRGNGRNGRRGYSRGHGCAPWHSSPDYSIYGSGRGYYWPQQNSGHGLLVSHPSQT</sequence>
<evidence type="ECO:0000313" key="4">
    <source>
        <dbReference type="Proteomes" id="UP001168877"/>
    </source>
</evidence>
<organism evidence="3 4">
    <name type="scientific">Acer saccharum</name>
    <name type="common">Sugar maple</name>
    <dbReference type="NCBI Taxonomy" id="4024"/>
    <lineage>
        <taxon>Eukaryota</taxon>
        <taxon>Viridiplantae</taxon>
        <taxon>Streptophyta</taxon>
        <taxon>Embryophyta</taxon>
        <taxon>Tracheophyta</taxon>
        <taxon>Spermatophyta</taxon>
        <taxon>Magnoliopsida</taxon>
        <taxon>eudicotyledons</taxon>
        <taxon>Gunneridae</taxon>
        <taxon>Pentapetalae</taxon>
        <taxon>rosids</taxon>
        <taxon>malvids</taxon>
        <taxon>Sapindales</taxon>
        <taxon>Sapindaceae</taxon>
        <taxon>Hippocastanoideae</taxon>
        <taxon>Acereae</taxon>
        <taxon>Acer</taxon>
    </lineage>
</organism>
<name>A0AA39W1L6_ACESA</name>
<protein>
    <submittedName>
        <fullName evidence="3">Uncharacterized protein</fullName>
    </submittedName>
</protein>
<evidence type="ECO:0000256" key="1">
    <source>
        <dbReference type="SAM" id="MobiDB-lite"/>
    </source>
</evidence>
<keyword evidence="2" id="KW-0472">Membrane</keyword>
<dbReference type="Pfam" id="PF14223">
    <property type="entry name" value="Retrotran_gag_2"/>
    <property type="match status" value="1"/>
</dbReference>
<reference evidence="3" key="2">
    <citation type="submission" date="2023-06" db="EMBL/GenBank/DDBJ databases">
        <authorList>
            <person name="Swenson N.G."/>
            <person name="Wegrzyn J.L."/>
            <person name="Mcevoy S.L."/>
        </authorList>
    </citation>
    <scope>NUCLEOTIDE SEQUENCE</scope>
    <source>
        <strain evidence="3">NS2018</strain>
        <tissue evidence="3">Leaf</tissue>
    </source>
</reference>
<comment type="caution">
    <text evidence="3">The sequence shown here is derived from an EMBL/GenBank/DDBJ whole genome shotgun (WGS) entry which is preliminary data.</text>
</comment>
<reference evidence="3" key="1">
    <citation type="journal article" date="2022" name="Plant J.">
        <title>Strategies of tolerance reflected in two North American maple genomes.</title>
        <authorList>
            <person name="McEvoy S.L."/>
            <person name="Sezen U.U."/>
            <person name="Trouern-Trend A."/>
            <person name="McMahon S.M."/>
            <person name="Schaberg P.G."/>
            <person name="Yang J."/>
            <person name="Wegrzyn J.L."/>
            <person name="Swenson N.G."/>
        </authorList>
    </citation>
    <scope>NUCLEOTIDE SEQUENCE</scope>
    <source>
        <strain evidence="3">NS2018</strain>
    </source>
</reference>